<name>A0A922MAV0_SPOEX</name>
<feature type="region of interest" description="Disordered" evidence="1">
    <location>
        <begin position="1"/>
        <end position="58"/>
    </location>
</feature>
<organism evidence="2 3">
    <name type="scientific">Spodoptera exigua</name>
    <name type="common">Beet armyworm</name>
    <name type="synonym">Noctua fulgens</name>
    <dbReference type="NCBI Taxonomy" id="7107"/>
    <lineage>
        <taxon>Eukaryota</taxon>
        <taxon>Metazoa</taxon>
        <taxon>Ecdysozoa</taxon>
        <taxon>Arthropoda</taxon>
        <taxon>Hexapoda</taxon>
        <taxon>Insecta</taxon>
        <taxon>Pterygota</taxon>
        <taxon>Neoptera</taxon>
        <taxon>Endopterygota</taxon>
        <taxon>Lepidoptera</taxon>
        <taxon>Glossata</taxon>
        <taxon>Ditrysia</taxon>
        <taxon>Noctuoidea</taxon>
        <taxon>Noctuidae</taxon>
        <taxon>Amphipyrinae</taxon>
        <taxon>Spodoptera</taxon>
    </lineage>
</organism>
<proteinExistence type="predicted"/>
<dbReference type="EMBL" id="JACEFF010000656">
    <property type="protein sequence ID" value="KAH9633311.1"/>
    <property type="molecule type" value="Genomic_DNA"/>
</dbReference>
<reference evidence="2" key="1">
    <citation type="journal article" date="2021" name="G3 (Bethesda)">
        <title>Genome and transcriptome analysis of the beet armyworm Spodoptera exigua reveals targets for pest control. .</title>
        <authorList>
            <person name="Simon S."/>
            <person name="Breeschoten T."/>
            <person name="Jansen H.J."/>
            <person name="Dirks R.P."/>
            <person name="Schranz M.E."/>
            <person name="Ros V.I.D."/>
        </authorList>
    </citation>
    <scope>NUCLEOTIDE SEQUENCE</scope>
    <source>
        <strain evidence="2">TB_SE_WUR_2020</strain>
    </source>
</reference>
<feature type="region of interest" description="Disordered" evidence="1">
    <location>
        <begin position="112"/>
        <end position="142"/>
    </location>
</feature>
<evidence type="ECO:0000313" key="2">
    <source>
        <dbReference type="EMBL" id="KAH9633311.1"/>
    </source>
</evidence>
<evidence type="ECO:0000313" key="3">
    <source>
        <dbReference type="Proteomes" id="UP000814243"/>
    </source>
</evidence>
<gene>
    <name evidence="2" type="ORF">HF086_007659</name>
</gene>
<comment type="caution">
    <text evidence="2">The sequence shown here is derived from an EMBL/GenBank/DDBJ whole genome shotgun (WGS) entry which is preliminary data.</text>
</comment>
<feature type="compositionally biased region" description="Basic residues" evidence="1">
    <location>
        <begin position="24"/>
        <end position="39"/>
    </location>
</feature>
<evidence type="ECO:0000256" key="1">
    <source>
        <dbReference type="SAM" id="MobiDB-lite"/>
    </source>
</evidence>
<dbReference type="Proteomes" id="UP000814243">
    <property type="component" value="Unassembled WGS sequence"/>
</dbReference>
<accession>A0A922MAV0</accession>
<sequence>MTSRAPKTPHTTTETISAMGIPSIRKKNRTRPSKRRSRDHTKNSGESTPAGDVLLESGNPLPRTIGCPWLANVNLRLPRMAQSLVVYTCLGICLPLSDDKKGVVYAELALGEQTSTEKPPPPSTEYAEIVYTDQPKDNKETN</sequence>
<protein>
    <submittedName>
        <fullName evidence="2">Uncharacterized protein</fullName>
    </submittedName>
</protein>
<feature type="compositionally biased region" description="Polar residues" evidence="1">
    <location>
        <begin position="1"/>
        <end position="16"/>
    </location>
</feature>
<dbReference type="AlphaFoldDB" id="A0A922MAV0"/>